<dbReference type="Proteomes" id="UP000037136">
    <property type="component" value="Unassembled WGS sequence"/>
</dbReference>
<reference evidence="1 2" key="1">
    <citation type="journal article" date="2015" name="BMC Genomics">
        <title>Gene expression during zombie ant biting behavior reflects the complexity underlying fungal parasitic behavioral manipulation.</title>
        <authorList>
            <person name="de Bekker C."/>
            <person name="Ohm R.A."/>
            <person name="Loreto R.G."/>
            <person name="Sebastian A."/>
            <person name="Albert I."/>
            <person name="Merrow M."/>
            <person name="Brachmann A."/>
            <person name="Hughes D.P."/>
        </authorList>
    </citation>
    <scope>NUCLEOTIDE SEQUENCE [LARGE SCALE GENOMIC DNA]</scope>
    <source>
        <strain evidence="1 2">SC16a</strain>
    </source>
</reference>
<organism evidence="1 2">
    <name type="scientific">Ophiocordyceps unilateralis</name>
    <name type="common">Zombie-ant fungus</name>
    <name type="synonym">Torrubia unilateralis</name>
    <dbReference type="NCBI Taxonomy" id="268505"/>
    <lineage>
        <taxon>Eukaryota</taxon>
        <taxon>Fungi</taxon>
        <taxon>Dikarya</taxon>
        <taxon>Ascomycota</taxon>
        <taxon>Pezizomycotina</taxon>
        <taxon>Sordariomycetes</taxon>
        <taxon>Hypocreomycetidae</taxon>
        <taxon>Hypocreales</taxon>
        <taxon>Ophiocordycipitaceae</taxon>
        <taxon>Ophiocordyceps</taxon>
    </lineage>
</organism>
<accession>A0A2A9PMV3</accession>
<reference evidence="1 2" key="2">
    <citation type="journal article" date="2017" name="Sci. Rep.">
        <title>Ant-infecting Ophiocordyceps genomes reveal a high diversity of potential behavioral manipulation genes and a possible major role for enterotoxins.</title>
        <authorList>
            <person name="de Bekker C."/>
            <person name="Ohm R.A."/>
            <person name="Evans H.C."/>
            <person name="Brachmann A."/>
            <person name="Hughes D.P."/>
        </authorList>
    </citation>
    <scope>NUCLEOTIDE SEQUENCE [LARGE SCALE GENOMIC DNA]</scope>
    <source>
        <strain evidence="1 2">SC16a</strain>
    </source>
</reference>
<sequence>MGWMTDSVLGPDRIGESIVSGAPSLHHHQQPCFYGPTGESVSGRRLCTADSDRDTLGEAQRPQPWRWRRICRDGRTDGRNEQSQGKIREAAAAVIHIHTRTYTLTHTTRTQVNREQRTPWPGAHGLPMAAGLQYSILPIISSATLVQTRGCVQPS</sequence>
<proteinExistence type="predicted"/>
<gene>
    <name evidence="1" type="ORF">XA68_13820</name>
</gene>
<name>A0A2A9PMV3_OPHUN</name>
<evidence type="ECO:0000313" key="1">
    <source>
        <dbReference type="EMBL" id="PFH62381.1"/>
    </source>
</evidence>
<comment type="caution">
    <text evidence="1">The sequence shown here is derived from an EMBL/GenBank/DDBJ whole genome shotgun (WGS) entry which is preliminary data.</text>
</comment>
<dbReference type="AlphaFoldDB" id="A0A2A9PMV3"/>
<protein>
    <submittedName>
        <fullName evidence="1">Uncharacterized protein</fullName>
    </submittedName>
</protein>
<keyword evidence="2" id="KW-1185">Reference proteome</keyword>
<evidence type="ECO:0000313" key="2">
    <source>
        <dbReference type="Proteomes" id="UP000037136"/>
    </source>
</evidence>
<dbReference type="EMBL" id="LAZP02000030">
    <property type="protein sequence ID" value="PFH62381.1"/>
    <property type="molecule type" value="Genomic_DNA"/>
</dbReference>